<dbReference type="Gene3D" id="2.60.200.20">
    <property type="match status" value="1"/>
</dbReference>
<dbReference type="EMBL" id="JAUCGQ010000001">
    <property type="protein sequence ID" value="MDM7853761.1"/>
    <property type="molecule type" value="Genomic_DNA"/>
</dbReference>
<evidence type="ECO:0000259" key="9">
    <source>
        <dbReference type="PROSITE" id="PS50006"/>
    </source>
</evidence>
<feature type="region of interest" description="Disordered" evidence="7">
    <location>
        <begin position="1"/>
        <end position="34"/>
    </location>
</feature>
<dbReference type="RefSeq" id="WP_289453280.1">
    <property type="nucleotide sequence ID" value="NZ_JAUCGQ010000001.1"/>
</dbReference>
<evidence type="ECO:0000256" key="2">
    <source>
        <dbReference type="ARBA" id="ARBA00022475"/>
    </source>
</evidence>
<protein>
    <submittedName>
        <fullName evidence="10">RDD family protein</fullName>
    </submittedName>
</protein>
<gene>
    <name evidence="10" type="ORF">QRT04_02360</name>
</gene>
<dbReference type="InterPro" id="IPR008984">
    <property type="entry name" value="SMAD_FHA_dom_sf"/>
</dbReference>
<reference evidence="10 11" key="1">
    <citation type="submission" date="2023-06" db="EMBL/GenBank/DDBJ databases">
        <title>Cellulomonas sp. MW4 Whole genome sequence.</title>
        <authorList>
            <person name="Park S."/>
        </authorList>
    </citation>
    <scope>NUCLEOTIDE SEQUENCE [LARGE SCALE GENOMIC DNA]</scope>
    <source>
        <strain evidence="10 11">MW4</strain>
    </source>
</reference>
<keyword evidence="4 8" id="KW-0812">Transmembrane</keyword>
<accession>A0ABT7SC47</accession>
<dbReference type="InterPro" id="IPR010432">
    <property type="entry name" value="RDD"/>
</dbReference>
<dbReference type="SUPFAM" id="SSF49879">
    <property type="entry name" value="SMAD/FHA domain"/>
    <property type="match status" value="1"/>
</dbReference>
<evidence type="ECO:0000256" key="7">
    <source>
        <dbReference type="SAM" id="MobiDB-lite"/>
    </source>
</evidence>
<dbReference type="InterPro" id="IPR051791">
    <property type="entry name" value="Pra-immunoreactive"/>
</dbReference>
<organism evidence="10 11">
    <name type="scientific">Cellulomonas alba</name>
    <dbReference type="NCBI Taxonomy" id="3053467"/>
    <lineage>
        <taxon>Bacteria</taxon>
        <taxon>Bacillati</taxon>
        <taxon>Actinomycetota</taxon>
        <taxon>Actinomycetes</taxon>
        <taxon>Micrococcales</taxon>
        <taxon>Cellulomonadaceae</taxon>
        <taxon>Cellulomonas</taxon>
    </lineage>
</organism>
<evidence type="ECO:0000313" key="10">
    <source>
        <dbReference type="EMBL" id="MDM7853761.1"/>
    </source>
</evidence>
<dbReference type="Proteomes" id="UP001529338">
    <property type="component" value="Unassembled WGS sequence"/>
</dbReference>
<evidence type="ECO:0000256" key="5">
    <source>
        <dbReference type="ARBA" id="ARBA00022989"/>
    </source>
</evidence>
<keyword evidence="5 8" id="KW-1133">Transmembrane helix</keyword>
<comment type="subcellular location">
    <subcellularLocation>
        <location evidence="1">Cell membrane</location>
        <topology evidence="1">Multi-pass membrane protein</topology>
    </subcellularLocation>
</comment>
<dbReference type="PROSITE" id="PS50006">
    <property type="entry name" value="FHA_DOMAIN"/>
    <property type="match status" value="1"/>
</dbReference>
<sequence>MTDPQHARDPRTAADDLYAPAVDHAPRPGRPASEADLASYPRRVGAFVVDLVLAFAASGWVALVVRPADGDALPVGVLAAAGGLGVVLAVVQWVLHGRRGWTFGRLLTDIRTVDAETRRPIGMGRVLVRGLVVAAGALACLVGAFLVLASPLVDPTGRRRGWHDRAARDEVLDARALRPGAADDPAPTRAARAVGGVAVGGSTSLAPDVPDEVTAGTPAAPVPAWASSVLAPTDVPALRPWSASAQHEMPAVTGSLRLAPLAPQRSGPDLDTRAIPVVRAASAPAGSAPAGFAPDVPTPGAAAPDAAGPAGAAALAARAAGPVQAVAEQVTAVAPVAASAGTPSTLDPELELTHRAVPRPDALGLDDVSEETLPFTGPETAEIELSDGRRLYVERTALVGRNPVARTNVRAIRVHDPNRSVSKTHLQIGVEPGGVWVADRGSTNGTVVTLPDGGQVRCGVDQRVRLRVGSVVVFGDCALRLVRGPGSPPAP</sequence>
<evidence type="ECO:0000313" key="11">
    <source>
        <dbReference type="Proteomes" id="UP001529338"/>
    </source>
</evidence>
<dbReference type="Pfam" id="PF00498">
    <property type="entry name" value="FHA"/>
    <property type="match status" value="1"/>
</dbReference>
<dbReference type="InterPro" id="IPR000253">
    <property type="entry name" value="FHA_dom"/>
</dbReference>
<keyword evidence="3" id="KW-0597">Phosphoprotein</keyword>
<name>A0ABT7SC47_9CELL</name>
<keyword evidence="6 8" id="KW-0472">Membrane</keyword>
<evidence type="ECO:0000256" key="4">
    <source>
        <dbReference type="ARBA" id="ARBA00022692"/>
    </source>
</evidence>
<evidence type="ECO:0000256" key="3">
    <source>
        <dbReference type="ARBA" id="ARBA00022553"/>
    </source>
</evidence>
<evidence type="ECO:0000256" key="8">
    <source>
        <dbReference type="SAM" id="Phobius"/>
    </source>
</evidence>
<feature type="domain" description="FHA" evidence="9">
    <location>
        <begin position="397"/>
        <end position="449"/>
    </location>
</feature>
<feature type="compositionally biased region" description="Basic and acidic residues" evidence="7">
    <location>
        <begin position="1"/>
        <end position="14"/>
    </location>
</feature>
<feature type="transmembrane region" description="Helical" evidence="8">
    <location>
        <begin position="44"/>
        <end position="63"/>
    </location>
</feature>
<evidence type="ECO:0000256" key="6">
    <source>
        <dbReference type="ARBA" id="ARBA00023136"/>
    </source>
</evidence>
<feature type="transmembrane region" description="Helical" evidence="8">
    <location>
        <begin position="126"/>
        <end position="149"/>
    </location>
</feature>
<dbReference type="PANTHER" id="PTHR36115">
    <property type="entry name" value="PROLINE-RICH ANTIGEN HOMOLOG-RELATED"/>
    <property type="match status" value="1"/>
</dbReference>
<comment type="caution">
    <text evidence="10">The sequence shown here is derived from an EMBL/GenBank/DDBJ whole genome shotgun (WGS) entry which is preliminary data.</text>
</comment>
<evidence type="ECO:0000256" key="1">
    <source>
        <dbReference type="ARBA" id="ARBA00004651"/>
    </source>
</evidence>
<feature type="region of interest" description="Disordered" evidence="7">
    <location>
        <begin position="284"/>
        <end position="304"/>
    </location>
</feature>
<dbReference type="Pfam" id="PF06271">
    <property type="entry name" value="RDD"/>
    <property type="match status" value="1"/>
</dbReference>
<dbReference type="PANTHER" id="PTHR36115:SF6">
    <property type="entry name" value="PROLINE-RICH ANTIGEN HOMOLOG"/>
    <property type="match status" value="1"/>
</dbReference>
<feature type="transmembrane region" description="Helical" evidence="8">
    <location>
        <begin position="75"/>
        <end position="95"/>
    </location>
</feature>
<keyword evidence="11" id="KW-1185">Reference proteome</keyword>
<proteinExistence type="predicted"/>
<dbReference type="CDD" id="cd00060">
    <property type="entry name" value="FHA"/>
    <property type="match status" value="1"/>
</dbReference>
<keyword evidence="2" id="KW-1003">Cell membrane</keyword>